<comment type="cofactor">
    <cofactor evidence="1 6">
        <name>pyridoxal 5'-phosphate</name>
        <dbReference type="ChEBI" id="CHEBI:597326"/>
    </cofactor>
</comment>
<name>A0A1H9XKA1_9PSEU</name>
<dbReference type="PANTHER" id="PTHR43643">
    <property type="entry name" value="HISTIDINOL-PHOSPHATE AMINOTRANSFERASE 2"/>
    <property type="match status" value="1"/>
</dbReference>
<dbReference type="GO" id="GO:0004400">
    <property type="term" value="F:histidinol-phosphate transaminase activity"/>
    <property type="evidence" value="ECO:0007669"/>
    <property type="project" value="InterPro"/>
</dbReference>
<dbReference type="GO" id="GO:0030170">
    <property type="term" value="F:pyridoxal phosphate binding"/>
    <property type="evidence" value="ECO:0007669"/>
    <property type="project" value="UniProtKB-UniRule"/>
</dbReference>
<gene>
    <name evidence="6" type="primary">pat</name>
    <name evidence="8" type="ORF">SAMN04487818_11664</name>
</gene>
<accession>A0A1H9XKA1</accession>
<dbReference type="RefSeq" id="WP_092786058.1">
    <property type="nucleotide sequence ID" value="NZ_FOGI01000016.1"/>
</dbReference>
<dbReference type="InterPro" id="IPR015421">
    <property type="entry name" value="PyrdxlP-dep_Trfase_major"/>
</dbReference>
<dbReference type="InterPro" id="IPR015422">
    <property type="entry name" value="PyrdxlP-dep_Trfase_small"/>
</dbReference>
<comment type="similarity">
    <text evidence="6">Belongs to the class-II pyridoxal-phosphate-dependent aminotransferase family.</text>
</comment>
<dbReference type="SUPFAM" id="SSF53383">
    <property type="entry name" value="PLP-dependent transferases"/>
    <property type="match status" value="1"/>
</dbReference>
<evidence type="ECO:0000259" key="7">
    <source>
        <dbReference type="Pfam" id="PF00155"/>
    </source>
</evidence>
<dbReference type="InterPro" id="IPR004839">
    <property type="entry name" value="Aminotransferase_I/II_large"/>
</dbReference>
<dbReference type="NCBIfam" id="TIGR01141">
    <property type="entry name" value="hisC"/>
    <property type="match status" value="1"/>
</dbReference>
<dbReference type="Gene3D" id="3.90.1150.10">
    <property type="entry name" value="Aspartate Aminotransferase, domain 1"/>
    <property type="match status" value="1"/>
</dbReference>
<dbReference type="STRING" id="155974.SAMN04487818_11664"/>
<evidence type="ECO:0000256" key="5">
    <source>
        <dbReference type="ARBA" id="ARBA00022898"/>
    </source>
</evidence>
<keyword evidence="4 6" id="KW-0808">Transferase</keyword>
<dbReference type="Pfam" id="PF00155">
    <property type="entry name" value="Aminotran_1_2"/>
    <property type="match status" value="1"/>
</dbReference>
<keyword evidence="5 6" id="KW-0663">Pyridoxal phosphate</keyword>
<dbReference type="HAMAP" id="MF_01023">
    <property type="entry name" value="HisC_aminotrans_2"/>
    <property type="match status" value="1"/>
</dbReference>
<comment type="subunit">
    <text evidence="2 6">Homodimer.</text>
</comment>
<dbReference type="InterPro" id="IPR024892">
    <property type="entry name" value="ArAT"/>
</dbReference>
<sequence>MTVRTRPDLDSLPGYIPGKSVAGAVKLASNEVSLGPLPSVVTAIAEAAANVNRYPDSGATELVATLAAKLGVETGQVTVGCGSVTLCQQLIQATCTGGDEVLFPWRSFEAYPILTHVVGASQVRVPLTEGHALDIDAMIAAVTPATRLVYVCTPNNPTGTALRKADLERFVDAVPSDVLVVIDEAYREFVADDEVPDGVVFAKEQWARGRDNVAVLRTFSKAYGLAGLRVGYLVAPEAVTDAVRKVFVPFGVNAIAQVAALASLAAEDELLARCRDIVAERGRVRAELLDLGYEVPETEANFVWLPLGERTAEFNEHCLNHKVVVRAFAGDGARVTIGTPEENDLFLSAAKAFDR</sequence>
<dbReference type="Gene3D" id="3.40.640.10">
    <property type="entry name" value="Type I PLP-dependent aspartate aminotransferase-like (Major domain)"/>
    <property type="match status" value="1"/>
</dbReference>
<proteinExistence type="inferred from homology"/>
<organism evidence="8 9">
    <name type="scientific">Actinokineospora terrae</name>
    <dbReference type="NCBI Taxonomy" id="155974"/>
    <lineage>
        <taxon>Bacteria</taxon>
        <taxon>Bacillati</taxon>
        <taxon>Actinomycetota</taxon>
        <taxon>Actinomycetes</taxon>
        <taxon>Pseudonocardiales</taxon>
        <taxon>Pseudonocardiaceae</taxon>
        <taxon>Actinokineospora</taxon>
    </lineage>
</organism>
<keyword evidence="9" id="KW-1185">Reference proteome</keyword>
<keyword evidence="3 6" id="KW-0032">Aminotransferase</keyword>
<evidence type="ECO:0000313" key="8">
    <source>
        <dbReference type="EMBL" id="SES46610.1"/>
    </source>
</evidence>
<dbReference type="CDD" id="cd00609">
    <property type="entry name" value="AAT_like"/>
    <property type="match status" value="1"/>
</dbReference>
<dbReference type="InterPro" id="IPR005861">
    <property type="entry name" value="HisP_aminotrans"/>
</dbReference>
<dbReference type="HAMAP" id="MF_01513">
    <property type="entry name" value="Phe_aminotrans_2"/>
    <property type="match status" value="1"/>
</dbReference>
<evidence type="ECO:0000256" key="3">
    <source>
        <dbReference type="ARBA" id="ARBA00022576"/>
    </source>
</evidence>
<protein>
    <recommendedName>
        <fullName evidence="6">Aromatic amino acid aminotransferase</fullName>
        <shortName evidence="6">ArAT</shortName>
        <ecNumber evidence="6">2.6.1.57</ecNumber>
    </recommendedName>
</protein>
<feature type="modified residue" description="N6-(pyridoxal phosphate)lysine" evidence="6">
    <location>
        <position position="221"/>
    </location>
</feature>
<dbReference type="GO" id="GO:0000105">
    <property type="term" value="P:L-histidine biosynthetic process"/>
    <property type="evidence" value="ECO:0007669"/>
    <property type="project" value="InterPro"/>
</dbReference>
<feature type="domain" description="Aminotransferase class I/classII large" evidence="7">
    <location>
        <begin position="25"/>
        <end position="347"/>
    </location>
</feature>
<evidence type="ECO:0000256" key="1">
    <source>
        <dbReference type="ARBA" id="ARBA00001933"/>
    </source>
</evidence>
<dbReference type="InterPro" id="IPR015424">
    <property type="entry name" value="PyrdxlP-dep_Trfase"/>
</dbReference>
<dbReference type="InterPro" id="IPR050106">
    <property type="entry name" value="HistidinolP_aminotransfase"/>
</dbReference>
<dbReference type="AlphaFoldDB" id="A0A1H9XKA1"/>
<dbReference type="EMBL" id="FOGI01000016">
    <property type="protein sequence ID" value="SES46610.1"/>
    <property type="molecule type" value="Genomic_DNA"/>
</dbReference>
<dbReference type="Proteomes" id="UP000199051">
    <property type="component" value="Unassembled WGS sequence"/>
</dbReference>
<comment type="function">
    <text evidence="6">Aminotransferase that catalyzes the conversion of aromatic amino acids and 2-oxoglutarate into corresponding aromatic oxo acids and L-glutamate.</text>
</comment>
<evidence type="ECO:0000256" key="4">
    <source>
        <dbReference type="ARBA" id="ARBA00022679"/>
    </source>
</evidence>
<dbReference type="NCBIfam" id="NF002878">
    <property type="entry name" value="PRK03321.1"/>
    <property type="match status" value="1"/>
</dbReference>
<evidence type="ECO:0000313" key="9">
    <source>
        <dbReference type="Proteomes" id="UP000199051"/>
    </source>
</evidence>
<reference evidence="9" key="1">
    <citation type="submission" date="2016-10" db="EMBL/GenBank/DDBJ databases">
        <authorList>
            <person name="Varghese N."/>
            <person name="Submissions S."/>
        </authorList>
    </citation>
    <scope>NUCLEOTIDE SEQUENCE [LARGE SCALE GENOMIC DNA]</scope>
    <source>
        <strain evidence="9">DSM 44260</strain>
    </source>
</reference>
<dbReference type="GO" id="GO:0008793">
    <property type="term" value="F:aromatic-amino-acid transaminase activity"/>
    <property type="evidence" value="ECO:0007669"/>
    <property type="project" value="UniProtKB-UniRule"/>
</dbReference>
<evidence type="ECO:0000256" key="6">
    <source>
        <dbReference type="HAMAP-Rule" id="MF_01513"/>
    </source>
</evidence>
<dbReference type="PROSITE" id="PS00599">
    <property type="entry name" value="AA_TRANSFER_CLASS_2"/>
    <property type="match status" value="1"/>
</dbReference>
<comment type="catalytic activity">
    <reaction evidence="6">
        <text>an aromatic L-alpha-amino acid + 2-oxoglutarate = an aromatic oxo-acid + L-glutamate</text>
        <dbReference type="Rhea" id="RHEA:17533"/>
        <dbReference type="ChEBI" id="CHEBI:16810"/>
        <dbReference type="ChEBI" id="CHEBI:29985"/>
        <dbReference type="ChEBI" id="CHEBI:73309"/>
        <dbReference type="ChEBI" id="CHEBI:84824"/>
        <dbReference type="EC" id="2.6.1.57"/>
    </reaction>
</comment>
<evidence type="ECO:0000256" key="2">
    <source>
        <dbReference type="ARBA" id="ARBA00011738"/>
    </source>
</evidence>
<dbReference type="InterPro" id="IPR001917">
    <property type="entry name" value="Aminotrans_II_pyridoxalP_BS"/>
</dbReference>
<dbReference type="PANTHER" id="PTHR43643:SF3">
    <property type="entry name" value="HISTIDINOL-PHOSPHATE AMINOTRANSFERASE"/>
    <property type="match status" value="1"/>
</dbReference>
<dbReference type="EC" id="2.6.1.57" evidence="6"/>